<feature type="coiled-coil region" evidence="1">
    <location>
        <begin position="3"/>
        <end position="44"/>
    </location>
</feature>
<comment type="caution">
    <text evidence="4">The sequence shown here is derived from an EMBL/GenBank/DDBJ whole genome shotgun (WGS) entry which is preliminary data.</text>
</comment>
<keyword evidence="5" id="KW-1185">Reference proteome</keyword>
<keyword evidence="1" id="KW-0175">Coiled coil</keyword>
<protein>
    <recommendedName>
        <fullName evidence="3">Microbial-type PARG catalytic domain-containing protein</fullName>
    </recommendedName>
</protein>
<dbReference type="InterPro" id="IPR012664">
    <property type="entry name" value="CHP02452"/>
</dbReference>
<feature type="compositionally biased region" description="Acidic residues" evidence="2">
    <location>
        <begin position="495"/>
        <end position="524"/>
    </location>
</feature>
<dbReference type="PANTHER" id="PTHR35596:SF1">
    <property type="entry name" value="MICROBIAL-TYPE PARG CATALYTIC DOMAIN-CONTAINING PROTEIN"/>
    <property type="match status" value="1"/>
</dbReference>
<organism evidence="4 5">
    <name type="scientific">Kipferlia bialata</name>
    <dbReference type="NCBI Taxonomy" id="797122"/>
    <lineage>
        <taxon>Eukaryota</taxon>
        <taxon>Metamonada</taxon>
        <taxon>Carpediemonas-like organisms</taxon>
        <taxon>Kipferlia</taxon>
    </lineage>
</organism>
<feature type="region of interest" description="Disordered" evidence="2">
    <location>
        <begin position="156"/>
        <end position="179"/>
    </location>
</feature>
<dbReference type="Proteomes" id="UP000265618">
    <property type="component" value="Unassembled WGS sequence"/>
</dbReference>
<reference evidence="4 5" key="1">
    <citation type="journal article" date="2018" name="PLoS ONE">
        <title>The draft genome of Kipferlia bialata reveals reductive genome evolution in fornicate parasites.</title>
        <authorList>
            <person name="Tanifuji G."/>
            <person name="Takabayashi S."/>
            <person name="Kume K."/>
            <person name="Takagi M."/>
            <person name="Nakayama T."/>
            <person name="Kamikawa R."/>
            <person name="Inagaki Y."/>
            <person name="Hashimoto T."/>
        </authorList>
    </citation>
    <scope>NUCLEOTIDE SEQUENCE [LARGE SCALE GENOMIC DNA]</scope>
    <source>
        <strain evidence="4">NY0173</strain>
    </source>
</reference>
<feature type="compositionally biased region" description="Basic and acidic residues" evidence="2">
    <location>
        <begin position="747"/>
        <end position="772"/>
    </location>
</feature>
<dbReference type="EMBL" id="BDIP01001457">
    <property type="protein sequence ID" value="GIQ84440.1"/>
    <property type="molecule type" value="Genomic_DNA"/>
</dbReference>
<evidence type="ECO:0000313" key="4">
    <source>
        <dbReference type="EMBL" id="GIQ84440.1"/>
    </source>
</evidence>
<dbReference type="AlphaFoldDB" id="A0A9K3CXX3"/>
<proteinExistence type="predicted"/>
<dbReference type="Pfam" id="PF10021">
    <property type="entry name" value="PARG_cat_microb"/>
    <property type="match status" value="1"/>
</dbReference>
<feature type="compositionally biased region" description="Basic and acidic residues" evidence="2">
    <location>
        <begin position="156"/>
        <end position="178"/>
    </location>
</feature>
<dbReference type="Gene3D" id="3.40.220.10">
    <property type="entry name" value="Leucine Aminopeptidase, subunit E, domain 1"/>
    <property type="match status" value="1"/>
</dbReference>
<feature type="region of interest" description="Disordered" evidence="2">
    <location>
        <begin position="696"/>
        <end position="783"/>
    </location>
</feature>
<accession>A0A9K3CXX3</accession>
<dbReference type="PANTHER" id="PTHR35596">
    <property type="entry name" value="DUF2263 DOMAIN-CONTAINING PROTEIN"/>
    <property type="match status" value="1"/>
</dbReference>
<evidence type="ECO:0000256" key="1">
    <source>
        <dbReference type="SAM" id="Coils"/>
    </source>
</evidence>
<dbReference type="NCBIfam" id="TIGR02452">
    <property type="entry name" value="TIGR02452 family protein"/>
    <property type="match status" value="1"/>
</dbReference>
<dbReference type="InterPro" id="IPR043472">
    <property type="entry name" value="Macro_dom-like"/>
</dbReference>
<feature type="compositionally biased region" description="Basic and acidic residues" evidence="2">
    <location>
        <begin position="696"/>
        <end position="723"/>
    </location>
</feature>
<evidence type="ECO:0000259" key="3">
    <source>
        <dbReference type="Pfam" id="PF10021"/>
    </source>
</evidence>
<gene>
    <name evidence="4" type="ORF">KIPB_005931</name>
</gene>
<feature type="coiled-coil region" evidence="1">
    <location>
        <begin position="332"/>
        <end position="392"/>
    </location>
</feature>
<feature type="domain" description="Microbial-type PARG catalytic" evidence="3">
    <location>
        <begin position="865"/>
        <end position="943"/>
    </location>
</feature>
<evidence type="ECO:0000313" key="5">
    <source>
        <dbReference type="Proteomes" id="UP000265618"/>
    </source>
</evidence>
<dbReference type="InterPro" id="IPR019261">
    <property type="entry name" value="PARG_cat_microbial"/>
</dbReference>
<sequence>MNVIDLAKQVEGLKMELEAVQTRLELAQAEKETVQAERETVQALLGKARAELDVLSTQLTQHSKAETDRAAAALSLQRQVEIERDRDSLLAKISRCASIQASMQQQINRLTEERDAAVLRMTEEWRRRKAQTRADCNQMISAAEAQCHELERVQREREAQHREDMAKREREVRERETAVADTLSDMQTRHRGELEGAEEEKAQAVTDALEAESAAHAKALAELESTHLSAMQIRETEFMATLDSIKAQLAEAADPSEGVVAIEERHQGEVSALRGEMEILKAQHLIALTSLEEAHAAGIKETQMILRETAERLQTELASTQHSHSKTLTTLQTQHQGVLDAMQQQLEEAKTKSNTVSAEAAQRWEREREALADAHAAEVSTLNAAMADAERESQARHADALAGLNKAHSTVRDGLVAEAARVAGVHAQAMIDMAETHAARVREMQEEHASVVAELTQRLETERGGTEKDTPSDMGETPLTEPSEAGCVSTTDQPQPDETEADAEAEVEAEAEAEAEAGGDEVSESDSLKSAVSSAPTDMGTHTDRDGEEAASAELSLRVALLEQTLHTCMTERDTLQSQLTALVEKTTGEGGGDAAATAERQSQQVAEVEAVMERERVAYAERQAEVDREQRSRDSQWHQTIETYKVELDNMRRQHRAALTSVDSRWQKSLSDMNGTYAIAQAKDKTRIQTLERAVQEEREAREALTKGKRDRRNNNNKDDNRVAAQATPLGSVWEAVPPKVKRREKGGDTQRQQGERQVGRERVGKKDRAPSDSLAVMPGRMPRGVSTVSEVHASKVAPWGWDTRPVLRVLKGERLTDRHRVFVQAHTLARVKDQHLTVDGVQHTIPPPGSTVEYSSRHLFGLSLKVKAPRHPAKVCVVESDSLDAVLQVIQDKRVAPAQTGRVAVLNFANETKPGGGYLNGRGAQEEEIFRRTTLVRSLNSSSVTDEGTLIHYPWCDRQGGEGADVIVSEGVSIIRMSSASGYALMAPVPVTVISTAAPQDPSTVMSSEPGMGLVYAQDTEAHTLVTRIHAVLRAAVLHGVHHLVLGALGCGAFHNPPREVVAVFRELLPSYLPFFRSVTFAVLGDRKGENLPAFRTLDDVIAARGVGTHMLPVCMGECTDPTCHDTETWHPRLCGHRDASSCAHYESAVHRVLFRHHHLTDTDSVTTYGDVERVPLEGVSLEPGLPMCWYAKGCSKCHDIHQRDPDHMASYRHMCPYGMHCTSTDPTHHARHVMDVPDVCWHGSQCTETDDPSHLARFCHWKMDQQE</sequence>
<name>A0A9K3CXX3_9EUKA</name>
<feature type="compositionally biased region" description="Basic and acidic residues" evidence="2">
    <location>
        <begin position="457"/>
        <end position="471"/>
    </location>
</feature>
<feature type="region of interest" description="Disordered" evidence="2">
    <location>
        <begin position="455"/>
        <end position="552"/>
    </location>
</feature>
<dbReference type="OrthoDB" id="9985428at2759"/>
<evidence type="ECO:0000256" key="2">
    <source>
        <dbReference type="SAM" id="MobiDB-lite"/>
    </source>
</evidence>